<dbReference type="EMBL" id="FNJQ01000031">
    <property type="protein sequence ID" value="SDP64320.1"/>
    <property type="molecule type" value="Genomic_DNA"/>
</dbReference>
<keyword evidence="1" id="KW-0732">Signal</keyword>
<feature type="domain" description="Zinc-ribbon" evidence="5">
    <location>
        <begin position="2"/>
        <end position="23"/>
    </location>
</feature>
<feature type="region of interest" description="Disordered" evidence="2">
    <location>
        <begin position="28"/>
        <end position="53"/>
    </location>
</feature>
<dbReference type="InterPro" id="IPR029050">
    <property type="entry name" value="Immunoprotect_excell_Ig-like"/>
</dbReference>
<evidence type="ECO:0000256" key="2">
    <source>
        <dbReference type="SAM" id="MobiDB-lite"/>
    </source>
</evidence>
<sequence length="272" mass="29847">MFCSNCGAKIQDGSKFCSSCGTSTESATHEAKQGTQSKSAGKKAPAKGKKSSDGFSVGKIIAIVVGFIFLVVIMVSFMTAFYFTKNEKASTEITQTESNETVKDTKEKAKDKDNSVGKNLYKEKMKDGHEVVYGVSSNVLIAPVYAKEFNEPIGSKYHKAAPQGKFIGVAVMIHNEQNDAITVNEAMFRLIDEKGREYSTSSKASVSWMMSHHSQEILTEINPGNDSVFTYFFDVPANADIKSFKLQGRGGMMGEPVVVPINYMEDFKGWLE</sequence>
<evidence type="ECO:0000313" key="7">
    <source>
        <dbReference type="Proteomes" id="UP000182412"/>
    </source>
</evidence>
<dbReference type="AlphaFoldDB" id="A0A1H0UE28"/>
<feature type="transmembrane region" description="Helical" evidence="3">
    <location>
        <begin position="60"/>
        <end position="83"/>
    </location>
</feature>
<evidence type="ECO:0000259" key="4">
    <source>
        <dbReference type="Pfam" id="PF11611"/>
    </source>
</evidence>
<keyword evidence="3" id="KW-0812">Transmembrane</keyword>
<evidence type="ECO:0000313" key="6">
    <source>
        <dbReference type="EMBL" id="SDP64320.1"/>
    </source>
</evidence>
<evidence type="ECO:0000259" key="5">
    <source>
        <dbReference type="Pfam" id="PF13240"/>
    </source>
</evidence>
<dbReference type="Pfam" id="PF11611">
    <property type="entry name" value="DUF4352"/>
    <property type="match status" value="1"/>
</dbReference>
<feature type="domain" description="DUF4352" evidence="4">
    <location>
        <begin position="147"/>
        <end position="247"/>
    </location>
</feature>
<feature type="compositionally biased region" description="Basic residues" evidence="2">
    <location>
        <begin position="40"/>
        <end position="49"/>
    </location>
</feature>
<dbReference type="Pfam" id="PF13240">
    <property type="entry name" value="Zn_Ribbon_1"/>
    <property type="match status" value="1"/>
</dbReference>
<dbReference type="InterPro" id="IPR029051">
    <property type="entry name" value="DUF4352"/>
</dbReference>
<name>A0A1H0UE28_SELRU</name>
<keyword evidence="3" id="KW-1133">Transmembrane helix</keyword>
<evidence type="ECO:0000256" key="1">
    <source>
        <dbReference type="ARBA" id="ARBA00022729"/>
    </source>
</evidence>
<evidence type="ECO:0000256" key="3">
    <source>
        <dbReference type="SAM" id="Phobius"/>
    </source>
</evidence>
<accession>A0A1H0UE28</accession>
<protein>
    <submittedName>
        <fullName evidence="6">Zinc-ribbon domain-containing protein</fullName>
    </submittedName>
</protein>
<gene>
    <name evidence="6" type="ORF">SAMN05216366_13124</name>
</gene>
<dbReference type="Proteomes" id="UP000182412">
    <property type="component" value="Unassembled WGS sequence"/>
</dbReference>
<proteinExistence type="predicted"/>
<dbReference type="OrthoDB" id="90521at2"/>
<reference evidence="6 7" key="1">
    <citation type="submission" date="2016-10" db="EMBL/GenBank/DDBJ databases">
        <authorList>
            <person name="de Groot N.N."/>
        </authorList>
    </citation>
    <scope>NUCLEOTIDE SEQUENCE [LARGE SCALE GENOMIC DNA]</scope>
    <source>
        <strain evidence="6 7">S137</strain>
    </source>
</reference>
<dbReference type="RefSeq" id="WP_074573162.1">
    <property type="nucleotide sequence ID" value="NZ_FNJQ01000031.1"/>
</dbReference>
<dbReference type="Gene3D" id="2.60.40.1240">
    <property type="match status" value="1"/>
</dbReference>
<keyword evidence="3" id="KW-0472">Membrane</keyword>
<organism evidence="6 7">
    <name type="scientific">Selenomonas ruminantium</name>
    <dbReference type="NCBI Taxonomy" id="971"/>
    <lineage>
        <taxon>Bacteria</taxon>
        <taxon>Bacillati</taxon>
        <taxon>Bacillota</taxon>
        <taxon>Negativicutes</taxon>
        <taxon>Selenomonadales</taxon>
        <taxon>Selenomonadaceae</taxon>
        <taxon>Selenomonas</taxon>
    </lineage>
</organism>
<dbReference type="InterPro" id="IPR026870">
    <property type="entry name" value="Zinc_ribbon_dom"/>
</dbReference>